<dbReference type="EMBL" id="UINC01059314">
    <property type="protein sequence ID" value="SVB82586.1"/>
    <property type="molecule type" value="Genomic_DNA"/>
</dbReference>
<dbReference type="InterPro" id="IPR010195">
    <property type="entry name" value="Uncharacterised_peroxidase-rel"/>
</dbReference>
<name>A0A382H5L7_9ZZZZ</name>
<dbReference type="SUPFAM" id="SSF69118">
    <property type="entry name" value="AhpD-like"/>
    <property type="match status" value="1"/>
</dbReference>
<dbReference type="InterPro" id="IPR029032">
    <property type="entry name" value="AhpD-like"/>
</dbReference>
<sequence>MTTLKPPCWIETIEPEDATSDLSEVYQRVGSVHDKIHNLYRAFSLQPKPLISADQHYRDILHNEANHTEPWFLELLATQAAMIADCHYALQNHGANFKNLLGDKKLGELMLDRVRKDDFNSSSVFTRKQAALLSYGAKLCRNPEKMCFKDIETLRDVGVTDTEILEAVQSTACFAYWVRFINALGICLGDESIGLYRDLNGSSNDAC</sequence>
<accession>A0A382H5L7</accession>
<dbReference type="NCBIfam" id="TIGR01926">
    <property type="entry name" value="peroxid_rel"/>
    <property type="match status" value="1"/>
</dbReference>
<dbReference type="PANTHER" id="PTHR35446:SF2">
    <property type="entry name" value="CARBOXYMUCONOLACTONE DECARBOXYLASE-LIKE DOMAIN-CONTAINING PROTEIN"/>
    <property type="match status" value="1"/>
</dbReference>
<organism evidence="1">
    <name type="scientific">marine metagenome</name>
    <dbReference type="NCBI Taxonomy" id="408172"/>
    <lineage>
        <taxon>unclassified sequences</taxon>
        <taxon>metagenomes</taxon>
        <taxon>ecological metagenomes</taxon>
    </lineage>
</organism>
<dbReference type="Gene3D" id="1.20.1290.10">
    <property type="entry name" value="AhpD-like"/>
    <property type="match status" value="1"/>
</dbReference>
<evidence type="ECO:0008006" key="2">
    <source>
        <dbReference type="Google" id="ProtNLM"/>
    </source>
</evidence>
<dbReference type="AlphaFoldDB" id="A0A382H5L7"/>
<proteinExistence type="predicted"/>
<reference evidence="1" key="1">
    <citation type="submission" date="2018-05" db="EMBL/GenBank/DDBJ databases">
        <authorList>
            <person name="Lanie J.A."/>
            <person name="Ng W.-L."/>
            <person name="Kazmierczak K.M."/>
            <person name="Andrzejewski T.M."/>
            <person name="Davidsen T.M."/>
            <person name="Wayne K.J."/>
            <person name="Tettelin H."/>
            <person name="Glass J.I."/>
            <person name="Rusch D."/>
            <person name="Podicherti R."/>
            <person name="Tsui H.-C.T."/>
            <person name="Winkler M.E."/>
        </authorList>
    </citation>
    <scope>NUCLEOTIDE SEQUENCE</scope>
</reference>
<dbReference type="PANTHER" id="PTHR35446">
    <property type="entry name" value="SI:CH211-175M2.5"/>
    <property type="match status" value="1"/>
</dbReference>
<gene>
    <name evidence="1" type="ORF">METZ01_LOCUS235440</name>
</gene>
<protein>
    <recommendedName>
        <fullName evidence="2">Carboxymuconolactone decarboxylase-like domain-containing protein</fullName>
    </recommendedName>
</protein>
<evidence type="ECO:0000313" key="1">
    <source>
        <dbReference type="EMBL" id="SVB82586.1"/>
    </source>
</evidence>